<dbReference type="NCBIfam" id="TIGR02086">
    <property type="entry name" value="IPMI_arch"/>
    <property type="match status" value="1"/>
</dbReference>
<gene>
    <name evidence="6" type="primary">leuC</name>
    <name evidence="8" type="ORF">SCAL_000736</name>
</gene>
<dbReference type="PRINTS" id="PR00415">
    <property type="entry name" value="ACONITASE"/>
</dbReference>
<dbReference type="InterPro" id="IPR001030">
    <property type="entry name" value="Acoase/IPM_deHydtase_lsu_aba"/>
</dbReference>
<keyword evidence="5 6" id="KW-0456">Lyase</keyword>
<evidence type="ECO:0000256" key="5">
    <source>
        <dbReference type="ARBA" id="ARBA00023239"/>
    </source>
</evidence>
<keyword evidence="1 6" id="KW-0004">4Fe-4S</keyword>
<evidence type="ECO:0000256" key="1">
    <source>
        <dbReference type="ARBA" id="ARBA00022485"/>
    </source>
</evidence>
<dbReference type="InterPro" id="IPR050067">
    <property type="entry name" value="IPM_dehydratase_rel_enz"/>
</dbReference>
<dbReference type="Pfam" id="PF00330">
    <property type="entry name" value="Aconitase"/>
    <property type="match status" value="2"/>
</dbReference>
<dbReference type="PROSITE" id="PS01244">
    <property type="entry name" value="ACONITASE_2"/>
    <property type="match status" value="1"/>
</dbReference>
<comment type="similarity">
    <text evidence="6">Belongs to the aconitase/IPM isomerase family. LeuC type 2 subfamily.</text>
</comment>
<evidence type="ECO:0000256" key="3">
    <source>
        <dbReference type="ARBA" id="ARBA00023004"/>
    </source>
</evidence>
<evidence type="ECO:0000313" key="8">
    <source>
        <dbReference type="EMBL" id="OFV68096.1"/>
    </source>
</evidence>
<organism evidence="8 9">
    <name type="scientific">Candidatus Syntropharchaeum caldarium</name>
    <dbReference type="NCBI Taxonomy" id="1838285"/>
    <lineage>
        <taxon>Archaea</taxon>
        <taxon>Methanobacteriati</taxon>
        <taxon>Methanobacteriota</taxon>
        <taxon>Stenosarchaea group</taxon>
        <taxon>Methanomicrobia</taxon>
        <taxon>Methanosarcinales</taxon>
        <taxon>ANME-2 cluster</taxon>
        <taxon>Candidatus Syntropharchaeum</taxon>
    </lineage>
</organism>
<keyword evidence="6" id="KW-0432">Leucine biosynthesis</keyword>
<dbReference type="InterPro" id="IPR015931">
    <property type="entry name" value="Acnase/IPM_dHydase_lsu_aba_1/3"/>
</dbReference>
<keyword evidence="3 6" id="KW-0408">Iron</keyword>
<keyword evidence="9" id="KW-1185">Reference proteome</keyword>
<dbReference type="CDD" id="cd01583">
    <property type="entry name" value="IPMI"/>
    <property type="match status" value="1"/>
</dbReference>
<protein>
    <recommendedName>
        <fullName evidence="6">3-isopropylmalate dehydratase large subunit</fullName>
        <ecNumber evidence="6">4.2.1.33</ecNumber>
    </recommendedName>
    <alternativeName>
        <fullName evidence="6">Alpha-IPM isomerase</fullName>
        <shortName evidence="6">IPMI</shortName>
    </alternativeName>
    <alternativeName>
        <fullName evidence="6">Isopropylmalate isomerase</fullName>
    </alternativeName>
</protein>
<keyword evidence="4 6" id="KW-0411">Iron-sulfur</keyword>
<dbReference type="GO" id="GO:0003861">
    <property type="term" value="F:3-isopropylmalate dehydratase activity"/>
    <property type="evidence" value="ECO:0007669"/>
    <property type="project" value="UniProtKB-UniRule"/>
</dbReference>
<comment type="function">
    <text evidence="6">Catalyzes the isomerization between 2-isopropylmalate and 3-isopropylmalate, via the formation of 2-isopropylmaleate.</text>
</comment>
<name>A0A1F2PBT2_9EURY</name>
<dbReference type="GO" id="GO:0009098">
    <property type="term" value="P:L-leucine biosynthetic process"/>
    <property type="evidence" value="ECO:0007669"/>
    <property type="project" value="UniProtKB-UniRule"/>
</dbReference>
<reference evidence="8" key="1">
    <citation type="submission" date="2016-05" db="EMBL/GenBank/DDBJ databases">
        <title>Microbial consortia oxidize butane by reversing methanogenesis.</title>
        <authorList>
            <person name="Laso-Perez R."/>
            <person name="Richter M."/>
            <person name="Wegener G."/>
            <person name="Musat F."/>
        </authorList>
    </citation>
    <scope>NUCLEOTIDE SEQUENCE [LARGE SCALE GENOMIC DNA]</scope>
    <source>
        <strain evidence="8">BOX2</strain>
    </source>
</reference>
<dbReference type="NCBIfam" id="TIGR01343">
    <property type="entry name" value="hacA_fam"/>
    <property type="match status" value="1"/>
</dbReference>
<dbReference type="PATRIC" id="fig|1838285.3.peg.745"/>
<evidence type="ECO:0000313" key="9">
    <source>
        <dbReference type="Proteomes" id="UP000186940"/>
    </source>
</evidence>
<dbReference type="UniPathway" id="UPA00048">
    <property type="reaction ID" value="UER00071"/>
</dbReference>
<dbReference type="GO" id="GO:0051539">
    <property type="term" value="F:4 iron, 4 sulfur cluster binding"/>
    <property type="evidence" value="ECO:0007669"/>
    <property type="project" value="UniProtKB-KW"/>
</dbReference>
<feature type="domain" description="Aconitase/3-isopropylmalate dehydratase large subunit alpha/beta/alpha" evidence="7">
    <location>
        <begin position="296"/>
        <end position="418"/>
    </location>
</feature>
<dbReference type="InterPro" id="IPR018136">
    <property type="entry name" value="Aconitase_4Fe-4S_BS"/>
</dbReference>
<comment type="pathway">
    <text evidence="6">Amino-acid biosynthesis; L-leucine biosynthesis; L-leucine from 3-methyl-2-oxobutanoate: step 2/4.</text>
</comment>
<dbReference type="NCBIfam" id="NF001614">
    <property type="entry name" value="PRK00402.1"/>
    <property type="match status" value="1"/>
</dbReference>
<dbReference type="EC" id="4.2.1.33" evidence="6"/>
<dbReference type="GO" id="GO:0046872">
    <property type="term" value="F:metal ion binding"/>
    <property type="evidence" value="ECO:0007669"/>
    <property type="project" value="UniProtKB-KW"/>
</dbReference>
<comment type="caution">
    <text evidence="8">The sequence shown here is derived from an EMBL/GenBank/DDBJ whole genome shotgun (WGS) entry which is preliminary data.</text>
</comment>
<dbReference type="PANTHER" id="PTHR43822">
    <property type="entry name" value="HOMOACONITASE, MITOCHONDRIAL-RELATED"/>
    <property type="match status" value="1"/>
</dbReference>
<dbReference type="InterPro" id="IPR011826">
    <property type="entry name" value="HAcnase/IPMdehydase_lsu_prok"/>
</dbReference>
<feature type="binding site" evidence="6">
    <location>
        <position position="367"/>
    </location>
    <ligand>
        <name>[4Fe-4S] cluster</name>
        <dbReference type="ChEBI" id="CHEBI:49883"/>
    </ligand>
</feature>
<dbReference type="InterPro" id="IPR033941">
    <property type="entry name" value="IPMI_cat"/>
</dbReference>
<evidence type="ECO:0000256" key="6">
    <source>
        <dbReference type="HAMAP-Rule" id="MF_01027"/>
    </source>
</evidence>
<comment type="catalytic activity">
    <reaction evidence="6">
        <text>(2R,3S)-3-isopropylmalate = (2S)-2-isopropylmalate</text>
        <dbReference type="Rhea" id="RHEA:32287"/>
        <dbReference type="ChEBI" id="CHEBI:1178"/>
        <dbReference type="ChEBI" id="CHEBI:35121"/>
        <dbReference type="EC" id="4.2.1.33"/>
    </reaction>
</comment>
<comment type="cofactor">
    <cofactor evidence="6">
        <name>[4Fe-4S] cluster</name>
        <dbReference type="ChEBI" id="CHEBI:49883"/>
    </cofactor>
    <text evidence="6">Binds 1 [4Fe-4S] cluster per subunit.</text>
</comment>
<dbReference type="STRING" id="1838285.SCAL_000736"/>
<dbReference type="InterPro" id="IPR006251">
    <property type="entry name" value="Homoacnase/IPMdehydase_lsu"/>
</dbReference>
<evidence type="ECO:0000256" key="4">
    <source>
        <dbReference type="ARBA" id="ARBA00023014"/>
    </source>
</evidence>
<evidence type="ECO:0000256" key="2">
    <source>
        <dbReference type="ARBA" id="ARBA00022723"/>
    </source>
</evidence>
<keyword evidence="6" id="KW-0100">Branched-chain amino acid biosynthesis</keyword>
<dbReference type="InterPro" id="IPR036008">
    <property type="entry name" value="Aconitase_4Fe-4S_dom"/>
</dbReference>
<keyword evidence="6" id="KW-0028">Amino-acid biosynthesis</keyword>
<feature type="binding site" evidence="6">
    <location>
        <position position="370"/>
    </location>
    <ligand>
        <name>[4Fe-4S] cluster</name>
        <dbReference type="ChEBI" id="CHEBI:49883"/>
    </ligand>
</feature>
<dbReference type="Gene3D" id="3.30.499.10">
    <property type="entry name" value="Aconitase, domain 3"/>
    <property type="match status" value="2"/>
</dbReference>
<dbReference type="Proteomes" id="UP000186940">
    <property type="component" value="Unassembled WGS sequence"/>
</dbReference>
<dbReference type="SUPFAM" id="SSF53732">
    <property type="entry name" value="Aconitase iron-sulfur domain"/>
    <property type="match status" value="1"/>
</dbReference>
<keyword evidence="2 6" id="KW-0479">Metal-binding</keyword>
<dbReference type="AlphaFoldDB" id="A0A1F2PBT2"/>
<evidence type="ECO:0000259" key="7">
    <source>
        <dbReference type="Pfam" id="PF00330"/>
    </source>
</evidence>
<feature type="domain" description="Aconitase/3-isopropylmalate dehydratase large subunit alpha/beta/alpha" evidence="7">
    <location>
        <begin position="28"/>
        <end position="291"/>
    </location>
</feature>
<dbReference type="EMBL" id="LYOS01000002">
    <property type="protein sequence ID" value="OFV68096.1"/>
    <property type="molecule type" value="Genomic_DNA"/>
</dbReference>
<accession>A0A1F2PBT2</accession>
<comment type="subunit">
    <text evidence="6">Heterodimer of LeuC and LeuD.</text>
</comment>
<dbReference type="PROSITE" id="PS00450">
    <property type="entry name" value="ACONITASE_1"/>
    <property type="match status" value="1"/>
</dbReference>
<dbReference type="HAMAP" id="MF_01027">
    <property type="entry name" value="LeuC_type2"/>
    <property type="match status" value="1"/>
</dbReference>
<dbReference type="PANTHER" id="PTHR43822:SF2">
    <property type="entry name" value="HOMOACONITASE, MITOCHONDRIAL"/>
    <property type="match status" value="1"/>
</dbReference>
<proteinExistence type="inferred from homology"/>
<sequence>MIGVGGSDFMATIAEKILGSKAIDGKKEVAAGEIVACKIDYVMVNDVTGVPAFEVFEELNHSMQRERVVAIADHYVPNKDLASAKQAKALQDYCIKYGIENYYWPGDGGVCHQVMIEEGFAAPGRLIVGADSHTCSYGALGAFSTGIGSTEAAAVMATGELWFKVPETQRFIVDGKLRRYVSGKDIILHILGDIGVSGSLYRAQEFYGSAIESLPLADRITICNMAIEAGAKAGIIPPDDKVFEYLKGRVRGDYTPVYADKDAEYEDTFRYEAEKIPSTVAAPFLPDNTSPARDLDVVIDQAYLGSCTNGRIEDLRIAAAIVKGRKVKRNVRMIVVPATQQVYLQAIREGLLEIFASAGAFVSGPTCGACLGGYMGVLDAGEVCVSSTNRNFVGRMGHKDSLVYLASPAVVAASAIAGKITDPEDL</sequence>
<feature type="binding site" evidence="6">
    <location>
        <position position="307"/>
    </location>
    <ligand>
        <name>[4Fe-4S] cluster</name>
        <dbReference type="ChEBI" id="CHEBI:49883"/>
    </ligand>
</feature>